<evidence type="ECO:0000256" key="1">
    <source>
        <dbReference type="SAM" id="Phobius"/>
    </source>
</evidence>
<evidence type="ECO:0000313" key="2">
    <source>
        <dbReference type="EMBL" id="BFO14289.1"/>
    </source>
</evidence>
<feature type="transmembrane region" description="Helical" evidence="1">
    <location>
        <begin position="110"/>
        <end position="129"/>
    </location>
</feature>
<sequence length="145" mass="15745">MLLGVLGGSLLSLLLGLFFWLPSRTLVHDLRADGVTVVATVIGVDDKPRYVRVRFVQGPRSSAEEELWDYAGMLPDVHSGDSLAVTYDPDDPSHVLPHIWVTDPPTNLPAYAAFTLAALFLAAALVGTVRRRRLLLTPPPPPEPA</sequence>
<name>A0AAT9HA49_9ACTN</name>
<accession>A0AAT9HA49</accession>
<evidence type="ECO:0008006" key="3">
    <source>
        <dbReference type="Google" id="ProtNLM"/>
    </source>
</evidence>
<protein>
    <recommendedName>
        <fullName evidence="3">DUF3592 domain-containing protein</fullName>
    </recommendedName>
</protein>
<keyword evidence="1" id="KW-1133">Transmembrane helix</keyword>
<dbReference type="AlphaFoldDB" id="A0AAT9HA49"/>
<reference evidence="2" key="2">
    <citation type="submission" date="2024-07" db="EMBL/GenBank/DDBJ databases">
        <title>Streptomyces haneummycinica sp. nov., a new antibiotic-producing actinobacterium isolated from marine sediment.</title>
        <authorList>
            <person name="Uemura M."/>
            <person name="Hamada M."/>
            <person name="Hirano S."/>
            <person name="Kobayashi K."/>
            <person name="Ohshiro T."/>
            <person name="Kobayashi T."/>
            <person name="Terahara T."/>
        </authorList>
    </citation>
    <scope>NUCLEOTIDE SEQUENCE</scope>
    <source>
        <strain evidence="2">KM77-8</strain>
    </source>
</reference>
<organism evidence="2">
    <name type="scientific">Streptomyces haneummycinicus</name>
    <dbReference type="NCBI Taxonomy" id="3074435"/>
    <lineage>
        <taxon>Bacteria</taxon>
        <taxon>Bacillati</taxon>
        <taxon>Actinomycetota</taxon>
        <taxon>Actinomycetes</taxon>
        <taxon>Kitasatosporales</taxon>
        <taxon>Streptomycetaceae</taxon>
        <taxon>Streptomyces</taxon>
    </lineage>
</organism>
<proteinExistence type="predicted"/>
<keyword evidence="1" id="KW-0812">Transmembrane</keyword>
<gene>
    <name evidence="2" type="ORF">SHKM778_06770</name>
</gene>
<keyword evidence="1" id="KW-0472">Membrane</keyword>
<dbReference type="EMBL" id="AP035768">
    <property type="protein sequence ID" value="BFO14289.1"/>
    <property type="molecule type" value="Genomic_DNA"/>
</dbReference>
<reference evidence="2" key="1">
    <citation type="submission" date="2024-06" db="EMBL/GenBank/DDBJ databases">
        <authorList>
            <consortium name="consrtm"/>
            <person name="Uemura M."/>
            <person name="Terahara T."/>
        </authorList>
    </citation>
    <scope>NUCLEOTIDE SEQUENCE</scope>
    <source>
        <strain evidence="2">KM77-8</strain>
    </source>
</reference>